<dbReference type="SUPFAM" id="SSF48371">
    <property type="entry name" value="ARM repeat"/>
    <property type="match status" value="1"/>
</dbReference>
<dbReference type="InterPro" id="IPR016024">
    <property type="entry name" value="ARM-type_fold"/>
</dbReference>
<dbReference type="Pfam" id="PF13646">
    <property type="entry name" value="HEAT_2"/>
    <property type="match status" value="1"/>
</dbReference>
<sequence>MEEKRDVDRMMNERDIDGLIAALQDADEFARSDAALALGAIGDQKALGPLDRMRSSDPSASAREAAEIAYRWVVGRMEEVQKASR</sequence>
<dbReference type="EMBL" id="LNQE01001080">
    <property type="protein sequence ID" value="KUG21276.1"/>
    <property type="molecule type" value="Genomic_DNA"/>
</dbReference>
<proteinExistence type="predicted"/>
<organism evidence="1">
    <name type="scientific">hydrocarbon metagenome</name>
    <dbReference type="NCBI Taxonomy" id="938273"/>
    <lineage>
        <taxon>unclassified sequences</taxon>
        <taxon>metagenomes</taxon>
        <taxon>ecological metagenomes</taxon>
    </lineage>
</organism>
<dbReference type="InterPro" id="IPR011989">
    <property type="entry name" value="ARM-like"/>
</dbReference>
<gene>
    <name evidence="1" type="ORF">ASZ90_008975</name>
</gene>
<reference evidence="1" key="1">
    <citation type="journal article" date="2015" name="Proc. Natl. Acad. Sci. U.S.A.">
        <title>Networks of energetic and metabolic interactions define dynamics in microbial communities.</title>
        <authorList>
            <person name="Embree M."/>
            <person name="Liu J.K."/>
            <person name="Al-Bassam M.M."/>
            <person name="Zengler K."/>
        </authorList>
    </citation>
    <scope>NUCLEOTIDE SEQUENCE</scope>
</reference>
<comment type="caution">
    <text evidence="1">The sequence shown here is derived from an EMBL/GenBank/DDBJ whole genome shotgun (WGS) entry which is preliminary data.</text>
</comment>
<protein>
    <recommendedName>
        <fullName evidence="2">HEAT repeat domain-containing protein</fullName>
    </recommendedName>
</protein>
<dbReference type="AlphaFoldDB" id="A0A0W8FK94"/>
<evidence type="ECO:0008006" key="2">
    <source>
        <dbReference type="Google" id="ProtNLM"/>
    </source>
</evidence>
<name>A0A0W8FK94_9ZZZZ</name>
<dbReference type="Gene3D" id="1.25.10.10">
    <property type="entry name" value="Leucine-rich Repeat Variant"/>
    <property type="match status" value="1"/>
</dbReference>
<accession>A0A0W8FK94</accession>
<evidence type="ECO:0000313" key="1">
    <source>
        <dbReference type="EMBL" id="KUG21276.1"/>
    </source>
</evidence>